<dbReference type="EMBL" id="RHFK02000001">
    <property type="protein sequence ID" value="TWW81274.1"/>
    <property type="molecule type" value="Genomic_DNA"/>
</dbReference>
<name>A0A5C6PNH3_9TELE</name>
<keyword evidence="2" id="KW-1185">Reference proteome</keyword>
<protein>
    <submittedName>
        <fullName evidence="1">Uncharacterized protein</fullName>
    </submittedName>
</protein>
<sequence>MLVKEGRGQVESAYWIQQKLVLWGTRLDLPSWVGESMARKMVTAGVVTLGQEVALSGPQMDDPSGLAARLGLCSQRTVQKLLDHWKTKLSCHDHLLLTSS</sequence>
<proteinExistence type="predicted"/>
<dbReference type="Proteomes" id="UP000324091">
    <property type="component" value="Chromosome 1"/>
</dbReference>
<reference evidence="1 2" key="1">
    <citation type="submission" date="2019-04" db="EMBL/GenBank/DDBJ databases">
        <title>Chromosome genome assembly for Takifugu flavidus.</title>
        <authorList>
            <person name="Xiao S."/>
        </authorList>
    </citation>
    <scope>NUCLEOTIDE SEQUENCE [LARGE SCALE GENOMIC DNA]</scope>
    <source>
        <strain evidence="1">HTHZ2018</strain>
        <tissue evidence="1">Muscle</tissue>
    </source>
</reference>
<dbReference type="AlphaFoldDB" id="A0A5C6PNH3"/>
<accession>A0A5C6PNH3</accession>
<gene>
    <name evidence="1" type="ORF">D4764_01G0010890</name>
</gene>
<organism evidence="1 2">
    <name type="scientific">Takifugu flavidus</name>
    <name type="common">sansaifugu</name>
    <dbReference type="NCBI Taxonomy" id="433684"/>
    <lineage>
        <taxon>Eukaryota</taxon>
        <taxon>Metazoa</taxon>
        <taxon>Chordata</taxon>
        <taxon>Craniata</taxon>
        <taxon>Vertebrata</taxon>
        <taxon>Euteleostomi</taxon>
        <taxon>Actinopterygii</taxon>
        <taxon>Neopterygii</taxon>
        <taxon>Teleostei</taxon>
        <taxon>Neoteleostei</taxon>
        <taxon>Acanthomorphata</taxon>
        <taxon>Eupercaria</taxon>
        <taxon>Tetraodontiformes</taxon>
        <taxon>Tetradontoidea</taxon>
        <taxon>Tetraodontidae</taxon>
        <taxon>Takifugu</taxon>
    </lineage>
</organism>
<evidence type="ECO:0000313" key="2">
    <source>
        <dbReference type="Proteomes" id="UP000324091"/>
    </source>
</evidence>
<comment type="caution">
    <text evidence="1">The sequence shown here is derived from an EMBL/GenBank/DDBJ whole genome shotgun (WGS) entry which is preliminary data.</text>
</comment>
<evidence type="ECO:0000313" key="1">
    <source>
        <dbReference type="EMBL" id="TWW81274.1"/>
    </source>
</evidence>